<dbReference type="Proteomes" id="UP000218615">
    <property type="component" value="Unassembled WGS sequence"/>
</dbReference>
<evidence type="ECO:0000313" key="2">
    <source>
        <dbReference type="Proteomes" id="UP000218615"/>
    </source>
</evidence>
<accession>A0A284VRJ3</accession>
<protein>
    <submittedName>
        <fullName evidence="1">Uncharacterized protein</fullName>
    </submittedName>
</protein>
<dbReference type="EMBL" id="FZMP01000198">
    <property type="protein sequence ID" value="SNQ61896.1"/>
    <property type="molecule type" value="Genomic_DNA"/>
</dbReference>
<evidence type="ECO:0000313" key="1">
    <source>
        <dbReference type="EMBL" id="SNQ61896.1"/>
    </source>
</evidence>
<organism evidence="1 2">
    <name type="scientific">Candidatus Methanoperedens nitratireducens</name>
    <dbReference type="NCBI Taxonomy" id="1392998"/>
    <lineage>
        <taxon>Archaea</taxon>
        <taxon>Methanobacteriati</taxon>
        <taxon>Methanobacteriota</taxon>
        <taxon>Stenosarchaea group</taxon>
        <taxon>Methanomicrobia</taxon>
        <taxon>Methanosarcinales</taxon>
        <taxon>ANME-2 cluster</taxon>
        <taxon>Candidatus Methanoperedentaceae</taxon>
        <taxon>Candidatus Methanoperedens</taxon>
    </lineage>
</organism>
<keyword evidence="2" id="KW-1185">Reference proteome</keyword>
<gene>
    <name evidence="1" type="ORF">MNV_510012</name>
</gene>
<dbReference type="AlphaFoldDB" id="A0A284VRJ3"/>
<sequence length="65" mass="7573">MIKCGIRRGLLTGFEISVLNDGISLAFQIRIWDFLIFVDYFYNVARNRSTRKSVQCTKITVKRSL</sequence>
<proteinExistence type="predicted"/>
<reference evidence="2" key="1">
    <citation type="submission" date="2017-06" db="EMBL/GenBank/DDBJ databases">
        <authorList>
            <person name="Cremers G."/>
        </authorList>
    </citation>
    <scope>NUCLEOTIDE SEQUENCE [LARGE SCALE GENOMIC DNA]</scope>
</reference>
<name>A0A284VRJ3_9EURY</name>